<proteinExistence type="predicted"/>
<feature type="domain" description="Phage tail collar" evidence="1">
    <location>
        <begin position="7"/>
        <end position="63"/>
    </location>
</feature>
<name>A0A5B9DY81_9GAMM</name>
<protein>
    <submittedName>
        <fullName evidence="2">Phage tail protein</fullName>
    </submittedName>
</protein>
<dbReference type="KEGG" id="rgl:CS053_00155"/>
<evidence type="ECO:0000259" key="1">
    <source>
        <dbReference type="Pfam" id="PF07484"/>
    </source>
</evidence>
<dbReference type="InterPro" id="IPR037053">
    <property type="entry name" value="Phage_tail_collar_dom_sf"/>
</dbReference>
<dbReference type="EMBL" id="CP042807">
    <property type="protein sequence ID" value="QEE23080.1"/>
    <property type="molecule type" value="Genomic_DNA"/>
</dbReference>
<dbReference type="InterPro" id="IPR011083">
    <property type="entry name" value="Phage_tail_collar_dom"/>
</dbReference>
<evidence type="ECO:0000313" key="3">
    <source>
        <dbReference type="Proteomes" id="UP000321807"/>
    </source>
</evidence>
<dbReference type="Proteomes" id="UP000321807">
    <property type="component" value="Chromosome"/>
</dbReference>
<dbReference type="RefSeq" id="WP_147625883.1">
    <property type="nucleotide sequence ID" value="NZ_CP042807.1"/>
</dbReference>
<sequence>MTTPYLGEIRLLPFNFAPQGWADCDGSLLGIAGNEALYALLGTTYGGNGTTNFGLPDLRGRVPLHQGTGNGLSTRVMGQLGGSESVTLTAAQMPAHSHGFNATSTDATANTPAANNQLGVIDGDTLYTSDITGAQSFTTAPSMLAPAGASMPHDNLMPTLTVRFCIATLGIFPSQG</sequence>
<dbReference type="Gene3D" id="3.90.1340.10">
    <property type="entry name" value="Phage tail collar domain"/>
    <property type="match status" value="1"/>
</dbReference>
<gene>
    <name evidence="2" type="ORF">CS053_00155</name>
</gene>
<reference evidence="2 3" key="1">
    <citation type="submission" date="2019-08" db="EMBL/GenBank/DDBJ databases">
        <title>Complete genome sequence of Rhodanobacter glycinis strain T01E-68 isolated from tomato root.</title>
        <authorList>
            <person name="Weon H.-Y."/>
            <person name="Lee S.A."/>
        </authorList>
    </citation>
    <scope>NUCLEOTIDE SEQUENCE [LARGE SCALE GENOMIC DNA]</scope>
    <source>
        <strain evidence="2 3">T01E-68</strain>
    </source>
</reference>
<dbReference type="Pfam" id="PF07484">
    <property type="entry name" value="Collar"/>
    <property type="match status" value="1"/>
</dbReference>
<organism evidence="2 3">
    <name type="scientific">Rhodanobacter glycinis</name>
    <dbReference type="NCBI Taxonomy" id="582702"/>
    <lineage>
        <taxon>Bacteria</taxon>
        <taxon>Pseudomonadati</taxon>
        <taxon>Pseudomonadota</taxon>
        <taxon>Gammaproteobacteria</taxon>
        <taxon>Lysobacterales</taxon>
        <taxon>Rhodanobacteraceae</taxon>
        <taxon>Rhodanobacter</taxon>
    </lineage>
</organism>
<dbReference type="AlphaFoldDB" id="A0A5B9DY81"/>
<dbReference type="SUPFAM" id="SSF88874">
    <property type="entry name" value="Receptor-binding domain of short tail fibre protein gp12"/>
    <property type="match status" value="1"/>
</dbReference>
<evidence type="ECO:0000313" key="2">
    <source>
        <dbReference type="EMBL" id="QEE23080.1"/>
    </source>
</evidence>
<accession>A0A5B9DY81</accession>